<dbReference type="GO" id="GO:0005737">
    <property type="term" value="C:cytoplasm"/>
    <property type="evidence" value="ECO:0007669"/>
    <property type="project" value="UniProtKB-SubCell"/>
</dbReference>
<evidence type="ECO:0000256" key="1">
    <source>
        <dbReference type="ARBA" id="ARBA00004496"/>
    </source>
</evidence>
<dbReference type="InterPro" id="IPR011992">
    <property type="entry name" value="EF-hand-dom_pair"/>
</dbReference>
<dbReference type="VEuPathDB" id="TriTrypDB:LpyrH10_20_0350"/>
<dbReference type="Gene3D" id="1.10.238.10">
    <property type="entry name" value="EF-hand"/>
    <property type="match status" value="1"/>
</dbReference>
<dbReference type="CDD" id="cd16185">
    <property type="entry name" value="EFh_PEF_ALG-2_like"/>
    <property type="match status" value="1"/>
</dbReference>
<keyword evidence="2" id="KW-0963">Cytoplasm</keyword>
<organism evidence="7 8">
    <name type="scientific">Leptomonas pyrrhocoris</name>
    <name type="common">Firebug parasite</name>
    <dbReference type="NCBI Taxonomy" id="157538"/>
    <lineage>
        <taxon>Eukaryota</taxon>
        <taxon>Discoba</taxon>
        <taxon>Euglenozoa</taxon>
        <taxon>Kinetoplastea</taxon>
        <taxon>Metakinetoplastina</taxon>
        <taxon>Trypanosomatida</taxon>
        <taxon>Trypanosomatidae</taxon>
        <taxon>Leishmaniinae</taxon>
        <taxon>Leptomonas</taxon>
    </lineage>
</organism>
<dbReference type="InterPro" id="IPR051426">
    <property type="entry name" value="Peflin/Sorcin_CaBP"/>
</dbReference>
<feature type="domain" description="EF-hand" evidence="6">
    <location>
        <begin position="46"/>
        <end position="81"/>
    </location>
</feature>
<sequence>MAAAFPALSVGYPTAAPGPSYGALGGQSCAAPSMPVAGAYAPQGYQAPPELHSWFAAVDRDHSGRIDMNELNQALSNAGFRFSLGTTEMLMRRYDLDRSGTITMEEFAHLHEFVSSMREGFRQRDTSGDGRLDGAETREAFRLSGFALSEATFQAVMRKFDRQRRGNLGFDDYIELSVFMAQTRDAFAYFDFDHDGTATFNFDTFLGAQATLR</sequence>
<dbReference type="PANTHER" id="PTHR46212:SF3">
    <property type="entry name" value="GH27120P"/>
    <property type="match status" value="1"/>
</dbReference>
<keyword evidence="3" id="KW-0479">Metal-binding</keyword>
<dbReference type="GO" id="GO:0005509">
    <property type="term" value="F:calcium ion binding"/>
    <property type="evidence" value="ECO:0007669"/>
    <property type="project" value="InterPro"/>
</dbReference>
<name>A0A0M9FUW5_LEPPY</name>
<dbReference type="InterPro" id="IPR018247">
    <property type="entry name" value="EF_Hand_1_Ca_BS"/>
</dbReference>
<dbReference type="AlphaFoldDB" id="A0A0M9FUW5"/>
<dbReference type="InterPro" id="IPR002048">
    <property type="entry name" value="EF_hand_dom"/>
</dbReference>
<dbReference type="OMA" id="LNQFIYC"/>
<dbReference type="PROSITE" id="PS50222">
    <property type="entry name" value="EF_HAND_2"/>
    <property type="match status" value="2"/>
</dbReference>
<evidence type="ECO:0000313" key="8">
    <source>
        <dbReference type="Proteomes" id="UP000037923"/>
    </source>
</evidence>
<evidence type="ECO:0000256" key="3">
    <source>
        <dbReference type="ARBA" id="ARBA00022723"/>
    </source>
</evidence>
<dbReference type="GeneID" id="26907997"/>
<accession>A0A0M9FUW5</accession>
<dbReference type="EMBL" id="LGTL01000020">
    <property type="protein sequence ID" value="KPA76365.1"/>
    <property type="molecule type" value="Genomic_DNA"/>
</dbReference>
<dbReference type="SUPFAM" id="SSF47473">
    <property type="entry name" value="EF-hand"/>
    <property type="match status" value="1"/>
</dbReference>
<dbReference type="OrthoDB" id="186625at2759"/>
<evidence type="ECO:0000256" key="4">
    <source>
        <dbReference type="ARBA" id="ARBA00022737"/>
    </source>
</evidence>
<comment type="subcellular location">
    <subcellularLocation>
        <location evidence="1">Cytoplasm</location>
    </subcellularLocation>
</comment>
<dbReference type="PANTHER" id="PTHR46212">
    <property type="entry name" value="PEFLIN"/>
    <property type="match status" value="1"/>
</dbReference>
<dbReference type="GO" id="GO:0048306">
    <property type="term" value="F:calcium-dependent protein binding"/>
    <property type="evidence" value="ECO:0007669"/>
    <property type="project" value="UniProtKB-ARBA"/>
</dbReference>
<proteinExistence type="predicted"/>
<reference evidence="7 8" key="1">
    <citation type="submission" date="2015-07" db="EMBL/GenBank/DDBJ databases">
        <title>High-quality genome of monoxenous trypanosomatid Leptomonas pyrrhocoris.</title>
        <authorList>
            <person name="Flegontov P."/>
            <person name="Butenko A."/>
            <person name="Firsov S."/>
            <person name="Vlcek C."/>
            <person name="Logacheva M.D."/>
            <person name="Field M."/>
            <person name="Filatov D."/>
            <person name="Flegontova O."/>
            <person name="Gerasimov E."/>
            <person name="Jackson A.P."/>
            <person name="Kelly S."/>
            <person name="Opperdoes F."/>
            <person name="O'Reilly A."/>
            <person name="Votypka J."/>
            <person name="Yurchenko V."/>
            <person name="Lukes J."/>
        </authorList>
    </citation>
    <scope>NUCLEOTIDE SEQUENCE [LARGE SCALE GENOMIC DNA]</scope>
    <source>
        <strain evidence="7">H10</strain>
    </source>
</reference>
<protein>
    <submittedName>
        <fullName evidence="7">EF hand-like protein</fullName>
    </submittedName>
</protein>
<dbReference type="EMBL" id="LGTL01000020">
    <property type="protein sequence ID" value="KPA76366.1"/>
    <property type="molecule type" value="Genomic_DNA"/>
</dbReference>
<evidence type="ECO:0000256" key="5">
    <source>
        <dbReference type="ARBA" id="ARBA00022837"/>
    </source>
</evidence>
<dbReference type="Proteomes" id="UP000037923">
    <property type="component" value="Unassembled WGS sequence"/>
</dbReference>
<gene>
    <name evidence="7" type="ORF">ABB37_07712</name>
</gene>
<dbReference type="PROSITE" id="PS00018">
    <property type="entry name" value="EF_HAND_1"/>
    <property type="match status" value="1"/>
</dbReference>
<dbReference type="Pfam" id="PF13499">
    <property type="entry name" value="EF-hand_7"/>
    <property type="match status" value="2"/>
</dbReference>
<evidence type="ECO:0000259" key="6">
    <source>
        <dbReference type="PROSITE" id="PS50222"/>
    </source>
</evidence>
<evidence type="ECO:0000256" key="2">
    <source>
        <dbReference type="ARBA" id="ARBA00022490"/>
    </source>
</evidence>
<keyword evidence="4" id="KW-0677">Repeat</keyword>
<keyword evidence="8" id="KW-1185">Reference proteome</keyword>
<keyword evidence="5" id="KW-0106">Calcium</keyword>
<comment type="caution">
    <text evidence="7">The sequence shown here is derived from an EMBL/GenBank/DDBJ whole genome shotgun (WGS) entry which is preliminary data.</text>
</comment>
<dbReference type="RefSeq" id="XP_015654804.1">
    <property type="nucleotide sequence ID" value="XM_015806440.1"/>
</dbReference>
<dbReference type="RefSeq" id="XP_015654805.1">
    <property type="nucleotide sequence ID" value="XM_015806441.1"/>
</dbReference>
<feature type="domain" description="EF-hand" evidence="6">
    <location>
        <begin position="112"/>
        <end position="147"/>
    </location>
</feature>
<evidence type="ECO:0000313" key="7">
    <source>
        <dbReference type="EMBL" id="KPA76366.1"/>
    </source>
</evidence>
<dbReference type="SMART" id="SM00054">
    <property type="entry name" value="EFh"/>
    <property type="match status" value="5"/>
</dbReference>